<dbReference type="EMBL" id="JADXDR010000224">
    <property type="protein sequence ID" value="KAI7835815.1"/>
    <property type="molecule type" value="Genomic_DNA"/>
</dbReference>
<keyword evidence="2" id="KW-1185">Reference proteome</keyword>
<sequence length="212" mass="22531">MEACCSITPSALPAGGCRRAAAAPTAAAARLPRPYVQQQRRRCSHRLCAQQPAVAATAVPEPAAELDAAGREQWAAAAALVQQRCGLDAEAADAALLKAFGWKGQAFWRQERVKQAPCPTQVAAALDFLAGLGIGEPGELGALVGTFPEALGLRVELMQENVQVLKDKWYMKGNVLINTLKRKPKVLGNIIDCTTQGEGSCAGMCTRCWAQF</sequence>
<comment type="caution">
    <text evidence="1">The sequence shown here is derived from an EMBL/GenBank/DDBJ whole genome shotgun (WGS) entry which is preliminary data.</text>
</comment>
<evidence type="ECO:0000313" key="2">
    <source>
        <dbReference type="Proteomes" id="UP001205105"/>
    </source>
</evidence>
<reference evidence="1" key="1">
    <citation type="submission" date="2020-11" db="EMBL/GenBank/DDBJ databases">
        <title>Chlorella ohadii genome sequencing and assembly.</title>
        <authorList>
            <person name="Murik O."/>
            <person name="Treves H."/>
            <person name="Kedem I."/>
            <person name="Shotland Y."/>
            <person name="Kaplan A."/>
        </authorList>
    </citation>
    <scope>NUCLEOTIDE SEQUENCE</scope>
    <source>
        <strain evidence="1">1</strain>
    </source>
</reference>
<protein>
    <submittedName>
        <fullName evidence="1">Uncharacterized protein</fullName>
    </submittedName>
</protein>
<gene>
    <name evidence="1" type="ORF">COHA_010282</name>
</gene>
<dbReference type="AlphaFoldDB" id="A0AAD5DI22"/>
<accession>A0AAD5DI22</accession>
<dbReference type="Proteomes" id="UP001205105">
    <property type="component" value="Unassembled WGS sequence"/>
</dbReference>
<evidence type="ECO:0000313" key="1">
    <source>
        <dbReference type="EMBL" id="KAI7835815.1"/>
    </source>
</evidence>
<name>A0AAD5DI22_9CHLO</name>
<proteinExistence type="predicted"/>
<organism evidence="1 2">
    <name type="scientific">Chlorella ohadii</name>
    <dbReference type="NCBI Taxonomy" id="2649997"/>
    <lineage>
        <taxon>Eukaryota</taxon>
        <taxon>Viridiplantae</taxon>
        <taxon>Chlorophyta</taxon>
        <taxon>core chlorophytes</taxon>
        <taxon>Trebouxiophyceae</taxon>
        <taxon>Chlorellales</taxon>
        <taxon>Chlorellaceae</taxon>
        <taxon>Chlorella clade</taxon>
        <taxon>Chlorella</taxon>
    </lineage>
</organism>